<protein>
    <submittedName>
        <fullName evidence="2">Uncharacterized protein</fullName>
    </submittedName>
</protein>
<dbReference type="GO" id="GO:1990756">
    <property type="term" value="F:ubiquitin-like ligase-substrate adaptor activity"/>
    <property type="evidence" value="ECO:0007669"/>
    <property type="project" value="TreeGrafter"/>
</dbReference>
<accession>A0A2U1IZH5</accession>
<dbReference type="InterPro" id="IPR019138">
    <property type="entry name" value="De-etiolated_protein_1_Det1"/>
</dbReference>
<dbReference type="PANTHER" id="PTHR13374">
    <property type="entry name" value="DET1 HOMOLOG DE-ETIOLATED-1 HOMOLOG"/>
    <property type="match status" value="1"/>
</dbReference>
<dbReference type="Pfam" id="PF09737">
    <property type="entry name" value="Det1"/>
    <property type="match status" value="2"/>
</dbReference>
<dbReference type="GO" id="GO:0032436">
    <property type="term" value="P:positive regulation of proteasomal ubiquitin-dependent protein catabolic process"/>
    <property type="evidence" value="ECO:0007669"/>
    <property type="project" value="TreeGrafter"/>
</dbReference>
<dbReference type="EMBL" id="MBFU01000579">
    <property type="protein sequence ID" value="PVZ98226.1"/>
    <property type="molecule type" value="Genomic_DNA"/>
</dbReference>
<dbReference type="GO" id="GO:0031461">
    <property type="term" value="C:cullin-RING ubiquitin ligase complex"/>
    <property type="evidence" value="ECO:0007669"/>
    <property type="project" value="TreeGrafter"/>
</dbReference>
<evidence type="ECO:0000256" key="1">
    <source>
        <dbReference type="SAM" id="MobiDB-lite"/>
    </source>
</evidence>
<gene>
    <name evidence="2" type="ORF">BB558_005780</name>
</gene>
<dbReference type="AlphaFoldDB" id="A0A2U1IZH5"/>
<feature type="region of interest" description="Disordered" evidence="1">
    <location>
        <begin position="117"/>
        <end position="168"/>
    </location>
</feature>
<proteinExistence type="predicted"/>
<feature type="compositionally biased region" description="Polar residues" evidence="1">
    <location>
        <begin position="132"/>
        <end position="144"/>
    </location>
</feature>
<evidence type="ECO:0000313" key="2">
    <source>
        <dbReference type="EMBL" id="PVZ98226.1"/>
    </source>
</evidence>
<organism evidence="2 3">
    <name type="scientific">Smittium angustum</name>
    <dbReference type="NCBI Taxonomy" id="133377"/>
    <lineage>
        <taxon>Eukaryota</taxon>
        <taxon>Fungi</taxon>
        <taxon>Fungi incertae sedis</taxon>
        <taxon>Zoopagomycota</taxon>
        <taxon>Kickxellomycotina</taxon>
        <taxon>Harpellomycetes</taxon>
        <taxon>Harpellales</taxon>
        <taxon>Legeriomycetaceae</taxon>
        <taxon>Smittium</taxon>
    </lineage>
</organism>
<dbReference type="Proteomes" id="UP000245591">
    <property type="component" value="Unassembled WGS sequence"/>
</dbReference>
<dbReference type="GO" id="GO:0016567">
    <property type="term" value="P:protein ubiquitination"/>
    <property type="evidence" value="ECO:0007669"/>
    <property type="project" value="TreeGrafter"/>
</dbReference>
<reference evidence="2 3" key="1">
    <citation type="journal article" date="2018" name="MBio">
        <title>Comparative Genomics Reveals the Core Gene Toolbox for the Fungus-Insect Symbiosis.</title>
        <authorList>
            <person name="Wang Y."/>
            <person name="Stata M."/>
            <person name="Wang W."/>
            <person name="Stajich J.E."/>
            <person name="White M.M."/>
            <person name="Moncalvo J.M."/>
        </authorList>
    </citation>
    <scope>NUCLEOTIDE SEQUENCE [LARGE SCALE GENOMIC DNA]</scope>
    <source>
        <strain evidence="2 3">AUS-126-30</strain>
    </source>
</reference>
<dbReference type="PANTHER" id="PTHR13374:SF3">
    <property type="entry name" value="DET1 HOMOLOG"/>
    <property type="match status" value="1"/>
</dbReference>
<comment type="caution">
    <text evidence="2">The sequence shown here is derived from an EMBL/GenBank/DDBJ whole genome shotgun (WGS) entry which is preliminary data.</text>
</comment>
<dbReference type="GO" id="GO:0005634">
    <property type="term" value="C:nucleus"/>
    <property type="evidence" value="ECO:0007669"/>
    <property type="project" value="TreeGrafter"/>
</dbReference>
<evidence type="ECO:0000313" key="3">
    <source>
        <dbReference type="Proteomes" id="UP000245591"/>
    </source>
</evidence>
<name>A0A2U1IZH5_SMIAN</name>
<dbReference type="GO" id="GO:0031625">
    <property type="term" value="F:ubiquitin protein ligase binding"/>
    <property type="evidence" value="ECO:0007669"/>
    <property type="project" value="TreeGrafter"/>
</dbReference>
<sequence>MIISTTKKSHELHWDVRFSMIGTYPLDNVSFFVLDIGTGQIRSEKKFECDCIHLHNHAGVSLYEDLFSVLSVKNQTLHIMQIFPDGRLIDAVSIGENIFEDDQLLLENYGTKERVINYESDSRSRNKRSRTSDQQDQTSGNSRYGITLSNSTNSIQSSGSGDGRPTQRRRIFGAFGGETESLQDLQNTRMASIYPQEPSAEVILESRTRAITRQLDQIQMESGDIDKNGADTFNMLKQRMYAFIYREALKEKDPLVAVQIFYRIVGQYDKLMLWKSQFVSRDLVLLKFGVIPNVYIRNRSSINYNTNSLAVYMVYNIKTTQVAGVYDSQSPMLGHIFVNKFDALRAPMSSLGLLQGEFSLQIESPYFDFGLYKQNLRVRNSIEKNRFSSVTVPLRFYDRANGKLKFTVGPGSQAALVSRVGLSSEEGGVEPSEAELEVLGAGGSRTQNYTRNNSSVSYIVHPYLPLFISVFYEQGAETPVYTNIHFKD</sequence>
<keyword evidence="3" id="KW-1185">Reference proteome</keyword>
<feature type="compositionally biased region" description="Low complexity" evidence="1">
    <location>
        <begin position="146"/>
        <end position="159"/>
    </location>
</feature>